<evidence type="ECO:0000256" key="1">
    <source>
        <dbReference type="SAM" id="MobiDB-lite"/>
    </source>
</evidence>
<protein>
    <submittedName>
        <fullName evidence="2">Uncharacterized protein</fullName>
    </submittedName>
</protein>
<feature type="compositionally biased region" description="Basic and acidic residues" evidence="1">
    <location>
        <begin position="36"/>
        <end position="51"/>
    </location>
</feature>
<feature type="region of interest" description="Disordered" evidence="1">
    <location>
        <begin position="1"/>
        <end position="96"/>
    </location>
</feature>
<evidence type="ECO:0000313" key="2">
    <source>
        <dbReference type="EMBL" id="KAJ1182750.1"/>
    </source>
</evidence>
<keyword evidence="3" id="KW-1185">Reference proteome</keyword>
<name>A0AAV7U1U9_PLEWA</name>
<sequence>MNAPTAPPLDLSNPPGPAALGLREEKQALTRAPRGRGGEHLEPVHRQEGHRTGSRPQGLEPKERGLPLTYPGEERGQSGGMTGRRRRGETESRVLEKRRTEEKTLLDLMYTTRYRVKFHRVPLQGYDIPHKPALHAEHQSLPLTPFQRHLAPRAAQVHGQAPAGPDVQGAGRAVRLLSSGLGPRVTARGRDGAWKA</sequence>
<dbReference type="EMBL" id="JANPWB010000006">
    <property type="protein sequence ID" value="KAJ1182750.1"/>
    <property type="molecule type" value="Genomic_DNA"/>
</dbReference>
<proteinExistence type="predicted"/>
<dbReference type="Proteomes" id="UP001066276">
    <property type="component" value="Chromosome 3_2"/>
</dbReference>
<reference evidence="2" key="1">
    <citation type="journal article" date="2022" name="bioRxiv">
        <title>Sequencing and chromosome-scale assembly of the giantPleurodeles waltlgenome.</title>
        <authorList>
            <person name="Brown T."/>
            <person name="Elewa A."/>
            <person name="Iarovenko S."/>
            <person name="Subramanian E."/>
            <person name="Araus A.J."/>
            <person name="Petzold A."/>
            <person name="Susuki M."/>
            <person name="Suzuki K.-i.T."/>
            <person name="Hayashi T."/>
            <person name="Toyoda A."/>
            <person name="Oliveira C."/>
            <person name="Osipova E."/>
            <person name="Leigh N.D."/>
            <person name="Simon A."/>
            <person name="Yun M.H."/>
        </authorList>
    </citation>
    <scope>NUCLEOTIDE SEQUENCE</scope>
    <source>
        <strain evidence="2">20211129_DDA</strain>
        <tissue evidence="2">Liver</tissue>
    </source>
</reference>
<evidence type="ECO:0000313" key="3">
    <source>
        <dbReference type="Proteomes" id="UP001066276"/>
    </source>
</evidence>
<dbReference type="AlphaFoldDB" id="A0AAV7U1U9"/>
<accession>A0AAV7U1U9</accession>
<organism evidence="2 3">
    <name type="scientific">Pleurodeles waltl</name>
    <name type="common">Iberian ribbed newt</name>
    <dbReference type="NCBI Taxonomy" id="8319"/>
    <lineage>
        <taxon>Eukaryota</taxon>
        <taxon>Metazoa</taxon>
        <taxon>Chordata</taxon>
        <taxon>Craniata</taxon>
        <taxon>Vertebrata</taxon>
        <taxon>Euteleostomi</taxon>
        <taxon>Amphibia</taxon>
        <taxon>Batrachia</taxon>
        <taxon>Caudata</taxon>
        <taxon>Salamandroidea</taxon>
        <taxon>Salamandridae</taxon>
        <taxon>Pleurodelinae</taxon>
        <taxon>Pleurodeles</taxon>
    </lineage>
</organism>
<comment type="caution">
    <text evidence="2">The sequence shown here is derived from an EMBL/GenBank/DDBJ whole genome shotgun (WGS) entry which is preliminary data.</text>
</comment>
<gene>
    <name evidence="2" type="ORF">NDU88_007931</name>
</gene>